<name>A0ABW4AZN0_9GAMM</name>
<dbReference type="Proteomes" id="UP001597059">
    <property type="component" value="Unassembled WGS sequence"/>
</dbReference>
<keyword evidence="1" id="KW-0472">Membrane</keyword>
<evidence type="ECO:0000259" key="3">
    <source>
        <dbReference type="PROSITE" id="PS50887"/>
    </source>
</evidence>
<feature type="transmembrane region" description="Helical" evidence="1">
    <location>
        <begin position="12"/>
        <end position="33"/>
    </location>
</feature>
<dbReference type="Gene3D" id="6.10.340.10">
    <property type="match status" value="1"/>
</dbReference>
<dbReference type="InterPro" id="IPR029787">
    <property type="entry name" value="Nucleotide_cyclase"/>
</dbReference>
<dbReference type="CDD" id="cd01948">
    <property type="entry name" value="EAL"/>
    <property type="match status" value="1"/>
</dbReference>
<dbReference type="InterPro" id="IPR001633">
    <property type="entry name" value="EAL_dom"/>
</dbReference>
<dbReference type="EMBL" id="JBHTMN010000009">
    <property type="protein sequence ID" value="MFD1383439.1"/>
    <property type="molecule type" value="Genomic_DNA"/>
</dbReference>
<gene>
    <name evidence="4" type="ORF">ACFQ45_08685</name>
</gene>
<dbReference type="NCBIfam" id="TIGR00254">
    <property type="entry name" value="GGDEF"/>
    <property type="match status" value="1"/>
</dbReference>
<dbReference type="PANTHER" id="PTHR33121">
    <property type="entry name" value="CYCLIC DI-GMP PHOSPHODIESTERASE PDEF"/>
    <property type="match status" value="1"/>
</dbReference>
<evidence type="ECO:0000313" key="5">
    <source>
        <dbReference type="Proteomes" id="UP001597059"/>
    </source>
</evidence>
<dbReference type="InterPro" id="IPR043128">
    <property type="entry name" value="Rev_trsase/Diguanyl_cyclase"/>
</dbReference>
<accession>A0ABW4AZN0</accession>
<evidence type="ECO:0000256" key="1">
    <source>
        <dbReference type="SAM" id="Phobius"/>
    </source>
</evidence>
<sequence>MKLRHRIAYQQARIILFSAFIIGGLSAIAQFYVDMTAVRSQQIASIQQSITLYQPNIQRAVYNLDTDLAKSLAKLMADDPLFHSATIYDDFGDLMAVGFDSATPPATTWVNAMSFRLLDIPKKYQQPLNIENNSATQALLVVTLDTNRVAQGLANRALTLSISGFIATILLSGVLFIVFYHFFSKPIQRTSQWVAQLDHPDADLTPPYVRHDELGDLVFNVQDIWHKKDDAAKQVQSLAYYDPLTKLANRRMLTEQLDRAIEEVKQAQKTGVVMYLDLDRFKTINDSLGHHIGDRLLIEIAKRLGTLVGPQAQCARFGGDEFVLLLPSLDSQEEAVSNAIALAQNIIETIGAPARIGRNTIHCSTSIGLTIFPQHADNSSNVLRRADTALYRVKDAGRNGYQFYDESMQKEAKARWEIEAGLHRAVALNQLQIWLQPQVNSQHKITGAEVLLRWQHPQKGLVPPMEFISVAEESGQINALEEWVLTATIELLNTWQKQGLPSSFKRLSINISPAHFMQADFVERMLQILKKRHPGAVQIEFEITESLLIHNFINASKTMNTLQEHGISFAIDDFGTGYSSLRYLTQLPLDILKIDRSFIQQMEHSESDAAIVDVIMTTANKLGLAVIAEGVETHAQEQLLAERDCQLYQGFYFSKPQFHEQFYQLLIGQDGHIEPPSSS</sequence>
<keyword evidence="1" id="KW-1133">Transmembrane helix</keyword>
<dbReference type="Gene3D" id="3.20.20.450">
    <property type="entry name" value="EAL domain"/>
    <property type="match status" value="1"/>
</dbReference>
<dbReference type="InterPro" id="IPR000160">
    <property type="entry name" value="GGDEF_dom"/>
</dbReference>
<dbReference type="PANTHER" id="PTHR33121:SF70">
    <property type="entry name" value="SIGNALING PROTEIN YKOW"/>
    <property type="match status" value="1"/>
</dbReference>
<dbReference type="Pfam" id="PF00990">
    <property type="entry name" value="GGDEF"/>
    <property type="match status" value="1"/>
</dbReference>
<dbReference type="SMART" id="SM00052">
    <property type="entry name" value="EAL"/>
    <property type="match status" value="1"/>
</dbReference>
<dbReference type="PROSITE" id="PS50883">
    <property type="entry name" value="EAL"/>
    <property type="match status" value="1"/>
</dbReference>
<reference evidence="5" key="1">
    <citation type="journal article" date="2019" name="Int. J. Syst. Evol. Microbiol.">
        <title>The Global Catalogue of Microorganisms (GCM) 10K type strain sequencing project: providing services to taxonomists for standard genome sequencing and annotation.</title>
        <authorList>
            <consortium name="The Broad Institute Genomics Platform"/>
            <consortium name="The Broad Institute Genome Sequencing Center for Infectious Disease"/>
            <person name="Wu L."/>
            <person name="Ma J."/>
        </authorList>
    </citation>
    <scope>NUCLEOTIDE SEQUENCE [LARGE SCALE GENOMIC DNA]</scope>
    <source>
        <strain evidence="5">JCM 30774</strain>
    </source>
</reference>
<dbReference type="Gene3D" id="3.30.70.270">
    <property type="match status" value="1"/>
</dbReference>
<evidence type="ECO:0000313" key="4">
    <source>
        <dbReference type="EMBL" id="MFD1383439.1"/>
    </source>
</evidence>
<dbReference type="SMART" id="SM00267">
    <property type="entry name" value="GGDEF"/>
    <property type="match status" value="1"/>
</dbReference>
<feature type="transmembrane region" description="Helical" evidence="1">
    <location>
        <begin position="162"/>
        <end position="183"/>
    </location>
</feature>
<dbReference type="InterPro" id="IPR050706">
    <property type="entry name" value="Cyclic-di-GMP_PDE-like"/>
</dbReference>
<organism evidence="4 5">
    <name type="scientific">Rhodanobacter aciditrophus</name>
    <dbReference type="NCBI Taxonomy" id="1623218"/>
    <lineage>
        <taxon>Bacteria</taxon>
        <taxon>Pseudomonadati</taxon>
        <taxon>Pseudomonadota</taxon>
        <taxon>Gammaproteobacteria</taxon>
        <taxon>Lysobacterales</taxon>
        <taxon>Rhodanobacteraceae</taxon>
        <taxon>Rhodanobacter</taxon>
    </lineage>
</organism>
<protein>
    <submittedName>
        <fullName evidence="4">Bifunctional diguanylate cyclase/phosphodiesterase</fullName>
    </submittedName>
</protein>
<dbReference type="PROSITE" id="PS50887">
    <property type="entry name" value="GGDEF"/>
    <property type="match status" value="1"/>
</dbReference>
<dbReference type="SUPFAM" id="SSF141868">
    <property type="entry name" value="EAL domain-like"/>
    <property type="match status" value="1"/>
</dbReference>
<keyword evidence="5" id="KW-1185">Reference proteome</keyword>
<dbReference type="SUPFAM" id="SSF55073">
    <property type="entry name" value="Nucleotide cyclase"/>
    <property type="match status" value="1"/>
</dbReference>
<feature type="domain" description="GGDEF" evidence="3">
    <location>
        <begin position="269"/>
        <end position="406"/>
    </location>
</feature>
<keyword evidence="1" id="KW-0812">Transmembrane</keyword>
<evidence type="ECO:0000259" key="2">
    <source>
        <dbReference type="PROSITE" id="PS50883"/>
    </source>
</evidence>
<dbReference type="InterPro" id="IPR035919">
    <property type="entry name" value="EAL_sf"/>
</dbReference>
<proteinExistence type="predicted"/>
<dbReference type="RefSeq" id="WP_377366711.1">
    <property type="nucleotide sequence ID" value="NZ_JBHTMN010000009.1"/>
</dbReference>
<dbReference type="CDD" id="cd01949">
    <property type="entry name" value="GGDEF"/>
    <property type="match status" value="1"/>
</dbReference>
<comment type="caution">
    <text evidence="4">The sequence shown here is derived from an EMBL/GenBank/DDBJ whole genome shotgun (WGS) entry which is preliminary data.</text>
</comment>
<dbReference type="Pfam" id="PF00563">
    <property type="entry name" value="EAL"/>
    <property type="match status" value="1"/>
</dbReference>
<feature type="domain" description="EAL" evidence="2">
    <location>
        <begin position="415"/>
        <end position="670"/>
    </location>
</feature>